<dbReference type="EnsemblMetazoa" id="AFAF014995-RA">
    <property type="protein sequence ID" value="AFAF014995-PA"/>
    <property type="gene ID" value="AFAF014995"/>
</dbReference>
<name>A0A182QQR4_9DIPT</name>
<evidence type="ECO:0000256" key="1">
    <source>
        <dbReference type="SAM" id="MobiDB-lite"/>
    </source>
</evidence>
<feature type="region of interest" description="Disordered" evidence="1">
    <location>
        <begin position="82"/>
        <end position="102"/>
    </location>
</feature>
<keyword evidence="3" id="KW-1185">Reference proteome</keyword>
<dbReference type="VEuPathDB" id="VectorBase:AFAF014995"/>
<organism evidence="2 3">
    <name type="scientific">Anopheles farauti</name>
    <dbReference type="NCBI Taxonomy" id="69004"/>
    <lineage>
        <taxon>Eukaryota</taxon>
        <taxon>Metazoa</taxon>
        <taxon>Ecdysozoa</taxon>
        <taxon>Arthropoda</taxon>
        <taxon>Hexapoda</taxon>
        <taxon>Insecta</taxon>
        <taxon>Pterygota</taxon>
        <taxon>Neoptera</taxon>
        <taxon>Endopterygota</taxon>
        <taxon>Diptera</taxon>
        <taxon>Nematocera</taxon>
        <taxon>Culicoidea</taxon>
        <taxon>Culicidae</taxon>
        <taxon>Anophelinae</taxon>
        <taxon>Anopheles</taxon>
    </lineage>
</organism>
<feature type="compositionally biased region" description="Low complexity" evidence="1">
    <location>
        <begin position="82"/>
        <end position="94"/>
    </location>
</feature>
<dbReference type="AlphaFoldDB" id="A0A182QQR4"/>
<evidence type="ECO:0000313" key="2">
    <source>
        <dbReference type="EnsemblMetazoa" id="AFAF014995-PA"/>
    </source>
</evidence>
<feature type="region of interest" description="Disordered" evidence="1">
    <location>
        <begin position="1"/>
        <end position="27"/>
    </location>
</feature>
<reference evidence="2" key="2">
    <citation type="submission" date="2020-05" db="UniProtKB">
        <authorList>
            <consortium name="EnsemblMetazoa"/>
        </authorList>
    </citation>
    <scope>IDENTIFICATION</scope>
    <source>
        <strain evidence="2">FAR1</strain>
    </source>
</reference>
<proteinExistence type="predicted"/>
<protein>
    <submittedName>
        <fullName evidence="2">Uncharacterized protein</fullName>
    </submittedName>
</protein>
<reference evidence="3" key="1">
    <citation type="submission" date="2014-01" db="EMBL/GenBank/DDBJ databases">
        <title>The Genome Sequence of Anopheles farauti FAR1 (V2).</title>
        <authorList>
            <consortium name="The Broad Institute Genomics Platform"/>
            <person name="Neafsey D.E."/>
            <person name="Besansky N."/>
            <person name="Howell P."/>
            <person name="Walton C."/>
            <person name="Young S.K."/>
            <person name="Zeng Q."/>
            <person name="Gargeya S."/>
            <person name="Fitzgerald M."/>
            <person name="Haas B."/>
            <person name="Abouelleil A."/>
            <person name="Allen A.W."/>
            <person name="Alvarado L."/>
            <person name="Arachchi H.M."/>
            <person name="Berlin A.M."/>
            <person name="Chapman S.B."/>
            <person name="Gainer-Dewar J."/>
            <person name="Goldberg J."/>
            <person name="Griggs A."/>
            <person name="Gujja S."/>
            <person name="Hansen M."/>
            <person name="Howarth C."/>
            <person name="Imamovic A."/>
            <person name="Ireland A."/>
            <person name="Larimer J."/>
            <person name="McCowan C."/>
            <person name="Murphy C."/>
            <person name="Pearson M."/>
            <person name="Poon T.W."/>
            <person name="Priest M."/>
            <person name="Roberts A."/>
            <person name="Saif S."/>
            <person name="Shea T."/>
            <person name="Sisk P."/>
            <person name="Sykes S."/>
            <person name="Wortman J."/>
            <person name="Nusbaum C."/>
            <person name="Birren B."/>
        </authorList>
    </citation>
    <scope>NUCLEOTIDE SEQUENCE [LARGE SCALE GENOMIC DNA]</scope>
    <source>
        <strain evidence="3">FAR1</strain>
    </source>
</reference>
<dbReference type="EMBL" id="AXCN02000234">
    <property type="status" value="NOT_ANNOTATED_CDS"/>
    <property type="molecule type" value="Genomic_DNA"/>
</dbReference>
<dbReference type="Proteomes" id="UP000075886">
    <property type="component" value="Unassembled WGS sequence"/>
</dbReference>
<sequence>MAAKKMKDVAASGKKLPDHSPVGETVQSRPSLALVMVGVSGAGTAVLAVTGPAVSVPDPLRGSGAVCTWVMDDLRCVLGSSSSLSAAPVGSSTSTHMTAPRT</sequence>
<evidence type="ECO:0000313" key="3">
    <source>
        <dbReference type="Proteomes" id="UP000075886"/>
    </source>
</evidence>
<accession>A0A182QQR4</accession>